<dbReference type="EMBL" id="JBHSFN010000001">
    <property type="protein sequence ID" value="MFC4584948.1"/>
    <property type="molecule type" value="Genomic_DNA"/>
</dbReference>
<dbReference type="Proteomes" id="UP001595891">
    <property type="component" value="Unassembled WGS sequence"/>
</dbReference>
<evidence type="ECO:0000256" key="1">
    <source>
        <dbReference type="SAM" id="MobiDB-lite"/>
    </source>
</evidence>
<reference evidence="3" key="1">
    <citation type="journal article" date="2019" name="Int. J. Syst. Evol. Microbiol.">
        <title>The Global Catalogue of Microorganisms (GCM) 10K type strain sequencing project: providing services to taxonomists for standard genome sequencing and annotation.</title>
        <authorList>
            <consortium name="The Broad Institute Genomics Platform"/>
            <consortium name="The Broad Institute Genome Sequencing Center for Infectious Disease"/>
            <person name="Wu L."/>
            <person name="Ma J."/>
        </authorList>
    </citation>
    <scope>NUCLEOTIDE SEQUENCE [LARGE SCALE GENOMIC DNA]</scope>
    <source>
        <strain evidence="3">CCUG 49560</strain>
    </source>
</reference>
<keyword evidence="3" id="KW-1185">Reference proteome</keyword>
<feature type="region of interest" description="Disordered" evidence="1">
    <location>
        <begin position="1"/>
        <end position="42"/>
    </location>
</feature>
<organism evidence="2 3">
    <name type="scientific">Sphaerisporangium corydalis</name>
    <dbReference type="NCBI Taxonomy" id="1441875"/>
    <lineage>
        <taxon>Bacteria</taxon>
        <taxon>Bacillati</taxon>
        <taxon>Actinomycetota</taxon>
        <taxon>Actinomycetes</taxon>
        <taxon>Streptosporangiales</taxon>
        <taxon>Streptosporangiaceae</taxon>
        <taxon>Sphaerisporangium</taxon>
    </lineage>
</organism>
<sequence>MSRQFGTAGPVTGGRAPAAGHGRPKTGAARAVAAPAPPGARGPVQRVATFTNGAVSTEWRSVRMALAKHKVEMPKDWIGTDDRVRQDTLETELAAIKSSPTQHGTFDLGKEEDVRRLAGLLIGRPSGTGPQNPVGQPPPTGPQNAPPPGPPPQQVTAVPSAPPAAGHFSAEYLNLGNRVEVSTTLRAWAAYAQSRLDGLRKTHLAMEPEVQDRRQKRAYYPGDPNTGADAEKFRKEYKQARTRAVHMAGALGEAETVDQAVRRPSTKSTVIGVLRDPARKIQSVVELSIMKKYVYLSNLAANPENIDSANPVRRVGEASLVFTVLQSQKEQKDLVKLWALNNKVKAIYDHLGFRVEGVPGPHPKGDKTIDGTGTRVPAKSAWHDRTAGMMTLDQQGAAGLLGRGRALLDVLPDELRGVT</sequence>
<feature type="compositionally biased region" description="Pro residues" evidence="1">
    <location>
        <begin position="135"/>
        <end position="153"/>
    </location>
</feature>
<feature type="region of interest" description="Disordered" evidence="1">
    <location>
        <begin position="210"/>
        <end position="229"/>
    </location>
</feature>
<comment type="caution">
    <text evidence="2">The sequence shown here is derived from an EMBL/GenBank/DDBJ whole genome shotgun (WGS) entry which is preliminary data.</text>
</comment>
<feature type="compositionally biased region" description="Low complexity" evidence="1">
    <location>
        <begin position="13"/>
        <end position="34"/>
    </location>
</feature>
<evidence type="ECO:0000313" key="2">
    <source>
        <dbReference type="EMBL" id="MFC4584948.1"/>
    </source>
</evidence>
<accession>A0ABV9E6M8</accession>
<proteinExistence type="predicted"/>
<gene>
    <name evidence="2" type="ORF">ACFO8L_02605</name>
</gene>
<feature type="region of interest" description="Disordered" evidence="1">
    <location>
        <begin position="122"/>
        <end position="163"/>
    </location>
</feature>
<evidence type="ECO:0000313" key="3">
    <source>
        <dbReference type="Proteomes" id="UP001595891"/>
    </source>
</evidence>
<dbReference type="RefSeq" id="WP_262840984.1">
    <property type="nucleotide sequence ID" value="NZ_JANZYP010000003.1"/>
</dbReference>
<protein>
    <submittedName>
        <fullName evidence="2">Uncharacterized protein</fullName>
    </submittedName>
</protein>
<name>A0ABV9E6M8_9ACTN</name>